<evidence type="ECO:0000313" key="2">
    <source>
        <dbReference type="EMBL" id="SUZ87552.1"/>
    </source>
</evidence>
<gene>
    <name evidence="2" type="ORF">METZ01_LOCUS40406</name>
</gene>
<dbReference type="InterPro" id="IPR036249">
    <property type="entry name" value="Thioredoxin-like_sf"/>
</dbReference>
<dbReference type="EMBL" id="UINC01001729">
    <property type="protein sequence ID" value="SUZ87552.1"/>
    <property type="molecule type" value="Genomic_DNA"/>
</dbReference>
<evidence type="ECO:0000256" key="1">
    <source>
        <dbReference type="SAM" id="MobiDB-lite"/>
    </source>
</evidence>
<dbReference type="AlphaFoldDB" id="A0A381R7A1"/>
<proteinExistence type="predicted"/>
<organism evidence="2">
    <name type="scientific">marine metagenome</name>
    <dbReference type="NCBI Taxonomy" id="408172"/>
    <lineage>
        <taxon>unclassified sequences</taxon>
        <taxon>metagenomes</taxon>
        <taxon>ecological metagenomes</taxon>
    </lineage>
</organism>
<evidence type="ECO:0008006" key="3">
    <source>
        <dbReference type="Google" id="ProtNLM"/>
    </source>
</evidence>
<name>A0A381R7A1_9ZZZZ</name>
<accession>A0A381R7A1</accession>
<dbReference type="SUPFAM" id="SSF52833">
    <property type="entry name" value="Thioredoxin-like"/>
    <property type="match status" value="1"/>
</dbReference>
<protein>
    <recommendedName>
        <fullName evidence="3">Thioredoxin domain-containing protein</fullName>
    </recommendedName>
</protein>
<feature type="region of interest" description="Disordered" evidence="1">
    <location>
        <begin position="14"/>
        <end position="35"/>
    </location>
</feature>
<reference evidence="2" key="1">
    <citation type="submission" date="2018-05" db="EMBL/GenBank/DDBJ databases">
        <authorList>
            <person name="Lanie J.A."/>
            <person name="Ng W.-L."/>
            <person name="Kazmierczak K.M."/>
            <person name="Andrzejewski T.M."/>
            <person name="Davidsen T.M."/>
            <person name="Wayne K.J."/>
            <person name="Tettelin H."/>
            <person name="Glass J.I."/>
            <person name="Rusch D."/>
            <person name="Podicherti R."/>
            <person name="Tsui H.-C.T."/>
            <person name="Winkler M.E."/>
        </authorList>
    </citation>
    <scope>NUCLEOTIDE SEQUENCE</scope>
</reference>
<sequence>MVVSTAGTSWTVVAASERSRRPAGPPSPALASTPVANAPDLSIQLQAVGDEPRPLSELLTTFPLAAVIVDPFTHESSWLLDTARRILTVFREADVRVAFVVAGTDSDGAARFLGPLTDEILTLADPDRSLARSMELAILPAFVVIRQDGSVIGSAEGWDPLAWREAATSLADITRWSRPEIPAAGDPAPYAGTAALG</sequence>